<comment type="similarity">
    <text evidence="2">Belongs to the asparagine synthetase family.</text>
</comment>
<dbReference type="CDD" id="cd00712">
    <property type="entry name" value="AsnB"/>
    <property type="match status" value="1"/>
</dbReference>
<dbReference type="InterPro" id="IPR033738">
    <property type="entry name" value="AsnB_N"/>
</dbReference>
<keyword evidence="5 10" id="KW-0067">ATP-binding</keyword>
<dbReference type="InterPro" id="IPR001962">
    <property type="entry name" value="Asn_synthase"/>
</dbReference>
<dbReference type="Pfam" id="PF00733">
    <property type="entry name" value="Asn_synthase"/>
    <property type="match status" value="1"/>
</dbReference>
<evidence type="ECO:0000256" key="6">
    <source>
        <dbReference type="ARBA" id="ARBA00022888"/>
    </source>
</evidence>
<evidence type="ECO:0000313" key="14">
    <source>
        <dbReference type="Proteomes" id="UP000184386"/>
    </source>
</evidence>
<dbReference type="InterPro" id="IPR006426">
    <property type="entry name" value="Asn_synth_AEB"/>
</dbReference>
<evidence type="ECO:0000256" key="10">
    <source>
        <dbReference type="PIRSR" id="PIRSR001589-2"/>
    </source>
</evidence>
<dbReference type="STRING" id="1121322.SAMN02745136_01202"/>
<evidence type="ECO:0000256" key="5">
    <source>
        <dbReference type="ARBA" id="ARBA00022840"/>
    </source>
</evidence>
<keyword evidence="14" id="KW-1185">Reference proteome</keyword>
<dbReference type="Proteomes" id="UP000184386">
    <property type="component" value="Unassembled WGS sequence"/>
</dbReference>
<comment type="catalytic activity">
    <reaction evidence="8">
        <text>L-aspartate + L-glutamine + ATP + H2O = L-asparagine + L-glutamate + AMP + diphosphate + H(+)</text>
        <dbReference type="Rhea" id="RHEA:12228"/>
        <dbReference type="ChEBI" id="CHEBI:15377"/>
        <dbReference type="ChEBI" id="CHEBI:15378"/>
        <dbReference type="ChEBI" id="CHEBI:29985"/>
        <dbReference type="ChEBI" id="CHEBI:29991"/>
        <dbReference type="ChEBI" id="CHEBI:30616"/>
        <dbReference type="ChEBI" id="CHEBI:33019"/>
        <dbReference type="ChEBI" id="CHEBI:58048"/>
        <dbReference type="ChEBI" id="CHEBI:58359"/>
        <dbReference type="ChEBI" id="CHEBI:456215"/>
        <dbReference type="EC" id="6.3.5.4"/>
    </reaction>
</comment>
<feature type="site" description="Important for beta-aspartyl-AMP intermediate formation" evidence="11">
    <location>
        <position position="382"/>
    </location>
</feature>
<dbReference type="InterPro" id="IPR017932">
    <property type="entry name" value="GATase_2_dom"/>
</dbReference>
<keyword evidence="6 9" id="KW-0061">Asparagine biosynthesis</keyword>
<keyword evidence="4 10" id="KW-0547">Nucleotide-binding</keyword>
<dbReference type="SUPFAM" id="SSF52402">
    <property type="entry name" value="Adenine nucleotide alpha hydrolases-like"/>
    <property type="match status" value="1"/>
</dbReference>
<evidence type="ECO:0000256" key="2">
    <source>
        <dbReference type="ARBA" id="ARBA00005752"/>
    </source>
</evidence>
<name>A0A1M6MW87_9FIRM</name>
<evidence type="ECO:0000256" key="4">
    <source>
        <dbReference type="ARBA" id="ARBA00022741"/>
    </source>
</evidence>
<reference evidence="13 14" key="1">
    <citation type="submission" date="2016-11" db="EMBL/GenBank/DDBJ databases">
        <authorList>
            <person name="Jaros S."/>
            <person name="Januszkiewicz K."/>
            <person name="Wedrychowicz H."/>
        </authorList>
    </citation>
    <scope>NUCLEOTIDE SEQUENCE [LARGE SCALE GENOMIC DNA]</scope>
    <source>
        <strain evidence="13 14">DSM 15929</strain>
    </source>
</reference>
<evidence type="ECO:0000256" key="9">
    <source>
        <dbReference type="PIRSR" id="PIRSR001589-1"/>
    </source>
</evidence>
<dbReference type="PANTHER" id="PTHR43284:SF1">
    <property type="entry name" value="ASPARAGINE SYNTHETASE"/>
    <property type="match status" value="1"/>
</dbReference>
<dbReference type="EMBL" id="FRAC01000007">
    <property type="protein sequence ID" value="SHJ87669.1"/>
    <property type="molecule type" value="Genomic_DNA"/>
</dbReference>
<dbReference type="RefSeq" id="WP_073273829.1">
    <property type="nucleotide sequence ID" value="NZ_FRAC01000007.1"/>
</dbReference>
<dbReference type="EC" id="6.3.5.4" evidence="3"/>
<dbReference type="PROSITE" id="PS51278">
    <property type="entry name" value="GATASE_TYPE_2"/>
    <property type="match status" value="1"/>
</dbReference>
<organism evidence="13 14">
    <name type="scientific">Anaerocolumna jejuensis DSM 15929</name>
    <dbReference type="NCBI Taxonomy" id="1121322"/>
    <lineage>
        <taxon>Bacteria</taxon>
        <taxon>Bacillati</taxon>
        <taxon>Bacillota</taxon>
        <taxon>Clostridia</taxon>
        <taxon>Lachnospirales</taxon>
        <taxon>Lachnospiraceae</taxon>
        <taxon>Anaerocolumna</taxon>
    </lineage>
</organism>
<feature type="domain" description="Glutamine amidotransferase type-2" evidence="12">
    <location>
        <begin position="2"/>
        <end position="220"/>
    </location>
</feature>
<dbReference type="PIRSF" id="PIRSF001589">
    <property type="entry name" value="Asn_synthetase_glu-h"/>
    <property type="match status" value="1"/>
</dbReference>
<evidence type="ECO:0000256" key="7">
    <source>
        <dbReference type="ARBA" id="ARBA00022962"/>
    </source>
</evidence>
<keyword evidence="9" id="KW-0028">Amino-acid biosynthesis</keyword>
<dbReference type="OrthoDB" id="9763290at2"/>
<comment type="pathway">
    <text evidence="1">Amino-acid biosynthesis; L-asparagine biosynthesis; L-asparagine from L-aspartate (L-Gln route): step 1/1.</text>
</comment>
<feature type="binding site" evidence="10">
    <location>
        <position position="106"/>
    </location>
    <ligand>
        <name>L-glutamine</name>
        <dbReference type="ChEBI" id="CHEBI:58359"/>
    </ligand>
</feature>
<feature type="active site" description="For GATase activity" evidence="9">
    <location>
        <position position="2"/>
    </location>
</feature>
<evidence type="ECO:0000256" key="3">
    <source>
        <dbReference type="ARBA" id="ARBA00012737"/>
    </source>
</evidence>
<accession>A0A1M6MW87</accession>
<dbReference type="SUPFAM" id="SSF56235">
    <property type="entry name" value="N-terminal nucleophile aminohydrolases (Ntn hydrolases)"/>
    <property type="match status" value="1"/>
</dbReference>
<dbReference type="InterPro" id="IPR051786">
    <property type="entry name" value="ASN_synthetase/amidase"/>
</dbReference>
<evidence type="ECO:0000256" key="8">
    <source>
        <dbReference type="ARBA" id="ARBA00048741"/>
    </source>
</evidence>
<dbReference type="InterPro" id="IPR029055">
    <property type="entry name" value="Ntn_hydrolases_N"/>
</dbReference>
<evidence type="ECO:0000256" key="11">
    <source>
        <dbReference type="PIRSR" id="PIRSR001589-3"/>
    </source>
</evidence>
<dbReference type="GO" id="GO:0005829">
    <property type="term" value="C:cytosol"/>
    <property type="evidence" value="ECO:0007669"/>
    <property type="project" value="TreeGrafter"/>
</dbReference>
<dbReference type="GO" id="GO:0004066">
    <property type="term" value="F:asparagine synthase (glutamine-hydrolyzing) activity"/>
    <property type="evidence" value="ECO:0007669"/>
    <property type="project" value="UniProtKB-EC"/>
</dbReference>
<evidence type="ECO:0000259" key="12">
    <source>
        <dbReference type="PROSITE" id="PS51278"/>
    </source>
</evidence>
<dbReference type="Pfam" id="PF13537">
    <property type="entry name" value="GATase_7"/>
    <property type="match status" value="1"/>
</dbReference>
<keyword evidence="7 9" id="KW-0315">Glutamine amidotransferase</keyword>
<dbReference type="GO" id="GO:0005524">
    <property type="term" value="F:ATP binding"/>
    <property type="evidence" value="ECO:0007669"/>
    <property type="project" value="UniProtKB-KW"/>
</dbReference>
<dbReference type="GO" id="GO:0006529">
    <property type="term" value="P:asparagine biosynthetic process"/>
    <property type="evidence" value="ECO:0007669"/>
    <property type="project" value="UniProtKB-KW"/>
</dbReference>
<dbReference type="Gene3D" id="3.40.50.620">
    <property type="entry name" value="HUPs"/>
    <property type="match status" value="1"/>
</dbReference>
<dbReference type="PANTHER" id="PTHR43284">
    <property type="entry name" value="ASPARAGINE SYNTHETASE (GLUTAMINE-HYDROLYZING)"/>
    <property type="match status" value="1"/>
</dbReference>
<dbReference type="Gene3D" id="3.60.20.10">
    <property type="entry name" value="Glutamine Phosphoribosylpyrophosphate, subunit 1, domain 1"/>
    <property type="match status" value="1"/>
</dbReference>
<dbReference type="AlphaFoldDB" id="A0A1M6MW87"/>
<evidence type="ECO:0000256" key="1">
    <source>
        <dbReference type="ARBA" id="ARBA00005187"/>
    </source>
</evidence>
<proteinExistence type="inferred from homology"/>
<protein>
    <recommendedName>
        <fullName evidence="3">asparagine synthase (glutamine-hydrolyzing)</fullName>
        <ecNumber evidence="3">6.3.5.4</ecNumber>
    </recommendedName>
</protein>
<dbReference type="InterPro" id="IPR014729">
    <property type="entry name" value="Rossmann-like_a/b/a_fold"/>
</dbReference>
<sequence>MCGIAGFCSFKENYTSRSAKWQDTLANMKNSIKHRGPDEDGYMLAEHVGFAHARLSIIDLANGKQPMSRKIGNRLYTIIYNGELYNTSELREDLELKGWRFQTTSDTEVILVGIIEYGNEFVKELNGIFAFAIWDSDNETLSLFRDRLGIKPLFYTLRDGVCVFGSELKVLFEYPGIRPVIDRGGLCEVFGIGPARTYGNGVFKDCSEVLPGYYNVYNRDGMKTCQYWKLVSRPHTDSYEETIEKTAFLVKDSIIRQMVSDIPICTFLSGGVDSSIVTAVCADELAKRGEQLNTFSFDFAGNDEYFKANDFQPSRDRPYVDMMVEHFHTNHTYLECDNIKLADALYKAVDAKDLPGMADVDSSLLHFCSEVKKFNKVTLTGECADEIFGGYPWFHSKEAFEAHAFPWSRNIEPRKQLLKDDLLDILQLEDYINNTYETSVAETPKLPFESPEEGRRREIAYLNIKWFMATLLDRMDRTSMFSGLEARVPLADHRILDYVWNVPWDIKCRDGVVKHLLRESARGLLPDEVLYRRKSPYPKTYNPHYEGILASRLGEILKDSSSPINKLVDKKKVADFLAAPSDYGKPWFGQLMAGPQMIAYLLQINYWLDKYKIELTI</sequence>
<dbReference type="CDD" id="cd01991">
    <property type="entry name" value="Asn_synthase_B_C"/>
    <property type="match status" value="1"/>
</dbReference>
<dbReference type="NCBIfam" id="TIGR01536">
    <property type="entry name" value="asn_synth_AEB"/>
    <property type="match status" value="1"/>
</dbReference>
<gene>
    <name evidence="13" type="ORF">SAMN02745136_01202</name>
</gene>
<evidence type="ECO:0000313" key="13">
    <source>
        <dbReference type="EMBL" id="SHJ87669.1"/>
    </source>
</evidence>